<reference evidence="1" key="1">
    <citation type="submission" date="2021-03" db="EMBL/GenBank/DDBJ databases">
        <authorList>
            <person name="Tran Van P."/>
        </authorList>
    </citation>
    <scope>NUCLEOTIDE SEQUENCE</scope>
</reference>
<proteinExistence type="predicted"/>
<organism evidence="1 2">
    <name type="scientific">Timema podura</name>
    <name type="common">Walking stick</name>
    <dbReference type="NCBI Taxonomy" id="61482"/>
    <lineage>
        <taxon>Eukaryota</taxon>
        <taxon>Metazoa</taxon>
        <taxon>Ecdysozoa</taxon>
        <taxon>Arthropoda</taxon>
        <taxon>Hexapoda</taxon>
        <taxon>Insecta</taxon>
        <taxon>Pterygota</taxon>
        <taxon>Neoptera</taxon>
        <taxon>Polyneoptera</taxon>
        <taxon>Phasmatodea</taxon>
        <taxon>Timematodea</taxon>
        <taxon>Timematoidea</taxon>
        <taxon>Timematidae</taxon>
        <taxon>Timema</taxon>
    </lineage>
</organism>
<accession>A0ABN7NHQ9</accession>
<protein>
    <submittedName>
        <fullName evidence="1">Uncharacterized protein</fullName>
    </submittedName>
</protein>
<keyword evidence="2" id="KW-1185">Reference proteome</keyword>
<name>A0ABN7NHQ9_TIMPD</name>
<evidence type="ECO:0000313" key="2">
    <source>
        <dbReference type="Proteomes" id="UP001153148"/>
    </source>
</evidence>
<dbReference type="EMBL" id="CAJPIN010001788">
    <property type="protein sequence ID" value="CAG2054841.1"/>
    <property type="molecule type" value="Genomic_DNA"/>
</dbReference>
<sequence>MDLWNRLLYVSEIYHELPETTAIYVTRRAVMLPSIQYKINTIDMLTATHIPLALPARKEIEPVSESGRSYSSWFSWRRKLDYNTMPEIESCNTLHERKSQIIRNLTVGHPVVWHSMLGTFDSPTRVALSRLLSLLQRHSSANQSLFSFVKFWKEGYSASDSSLDSHMGLVQGINVPIGHNNHHFISKQYRKTLRLSSEQIVS</sequence>
<dbReference type="Proteomes" id="UP001153148">
    <property type="component" value="Unassembled WGS sequence"/>
</dbReference>
<evidence type="ECO:0000313" key="1">
    <source>
        <dbReference type="EMBL" id="CAG2054841.1"/>
    </source>
</evidence>
<comment type="caution">
    <text evidence="1">The sequence shown here is derived from an EMBL/GenBank/DDBJ whole genome shotgun (WGS) entry which is preliminary data.</text>
</comment>
<gene>
    <name evidence="1" type="ORF">TPAB3V08_LOCUS1858</name>
</gene>
<feature type="non-terminal residue" evidence="1">
    <location>
        <position position="202"/>
    </location>
</feature>